<proteinExistence type="predicted"/>
<keyword evidence="2" id="KW-1185">Reference proteome</keyword>
<dbReference type="OrthoDB" id="418169at2759"/>
<dbReference type="AlphaFoldDB" id="A0A9Q1HB92"/>
<gene>
    <name evidence="1" type="ORF">HOLleu_13831</name>
</gene>
<dbReference type="Proteomes" id="UP001152320">
    <property type="component" value="Chromosome 6"/>
</dbReference>
<name>A0A9Q1HB92_HOLLE</name>
<sequence>MWAKLSLPSLTTGTHLRVLGSHSKYLTGLRQFKVEGIGGRFVVDRDTLQGMLQKRKLQDSICGQEVNLELPKSLPHSSYNVSREGEVIVFYVTITDHTLADELPDTLQERIAITYQCFVVAVPVIVGTIEKHGLLNLGILTNSTTKILSPFTTSTNDYTFVDAIVEEDDTVSIRLGDDILTLQVQKDVKTMGKWNVGKDFDKVTVVIVPCYIIAQTIRRIMEYTRFFVVLLISLPFRTLYMVYGSQQTVLSDLRRFQNRGVGGRFIVNRDALERELQNRKQQDAACGQGMPVLVGETENHGLLYLHLLTNNTKKVLIPYATSNNEVTYIDSIEEEEDGQVTLRLGVDSMTFQVQDAFKDSSEKNVGRDFDKVIGKFITTTNYPLSFDWDCQLLGSQISFCQVLNEFWCKMAAFAGDVCAVTSTSSSKRLPTTMMIIKMTGKFREMFPYLAETVPCKSFEAESFDREHTTGVVYPCTTM</sequence>
<evidence type="ECO:0000313" key="1">
    <source>
        <dbReference type="EMBL" id="KAJ8039734.1"/>
    </source>
</evidence>
<comment type="caution">
    <text evidence="1">The sequence shown here is derived from an EMBL/GenBank/DDBJ whole genome shotgun (WGS) entry which is preliminary data.</text>
</comment>
<evidence type="ECO:0000313" key="2">
    <source>
        <dbReference type="Proteomes" id="UP001152320"/>
    </source>
</evidence>
<organism evidence="1 2">
    <name type="scientific">Holothuria leucospilota</name>
    <name type="common">Black long sea cucumber</name>
    <name type="synonym">Mertensiothuria leucospilota</name>
    <dbReference type="NCBI Taxonomy" id="206669"/>
    <lineage>
        <taxon>Eukaryota</taxon>
        <taxon>Metazoa</taxon>
        <taxon>Echinodermata</taxon>
        <taxon>Eleutherozoa</taxon>
        <taxon>Echinozoa</taxon>
        <taxon>Holothuroidea</taxon>
        <taxon>Aspidochirotacea</taxon>
        <taxon>Aspidochirotida</taxon>
        <taxon>Holothuriidae</taxon>
        <taxon>Holothuria</taxon>
    </lineage>
</organism>
<dbReference type="EMBL" id="JAIZAY010000006">
    <property type="protein sequence ID" value="KAJ8039734.1"/>
    <property type="molecule type" value="Genomic_DNA"/>
</dbReference>
<reference evidence="1" key="1">
    <citation type="submission" date="2021-10" db="EMBL/GenBank/DDBJ databases">
        <title>Tropical sea cucumber genome reveals ecological adaptation and Cuvierian tubules defense mechanism.</title>
        <authorList>
            <person name="Chen T."/>
        </authorList>
    </citation>
    <scope>NUCLEOTIDE SEQUENCE</scope>
    <source>
        <strain evidence="1">Nanhai2018</strain>
        <tissue evidence="1">Muscle</tissue>
    </source>
</reference>
<accession>A0A9Q1HB92</accession>
<protein>
    <submittedName>
        <fullName evidence="1">Uncharacterized protein</fullName>
    </submittedName>
</protein>